<feature type="domain" description="EGF-like" evidence="26">
    <location>
        <begin position="110"/>
        <end position="146"/>
    </location>
</feature>
<feature type="disulfide bond" evidence="22">
    <location>
        <begin position="385"/>
        <end position="394"/>
    </location>
</feature>
<feature type="disulfide bond" evidence="22">
    <location>
        <begin position="136"/>
        <end position="145"/>
    </location>
</feature>
<comment type="caution">
    <text evidence="22">Lacks conserved residue(s) required for the propagation of feature annotation.</text>
</comment>
<dbReference type="GO" id="GO:0005509">
    <property type="term" value="F:calcium ion binding"/>
    <property type="evidence" value="ECO:0007669"/>
    <property type="project" value="InterPro"/>
</dbReference>
<dbReference type="SUPFAM" id="SSF57196">
    <property type="entry name" value="EGF/Laminin"/>
    <property type="match status" value="6"/>
</dbReference>
<evidence type="ECO:0000256" key="2">
    <source>
        <dbReference type="ARBA" id="ARBA00004251"/>
    </source>
</evidence>
<evidence type="ECO:0000256" key="21">
    <source>
        <dbReference type="PROSITE-ProRule" id="PRU00023"/>
    </source>
</evidence>
<keyword evidence="10" id="KW-0221">Differentiation</keyword>
<feature type="domain" description="LNR" evidence="27">
    <location>
        <begin position="715"/>
        <end position="753"/>
    </location>
</feature>
<keyword evidence="9" id="KW-0677">Repeat</keyword>
<feature type="domain" description="EGF-like" evidence="26">
    <location>
        <begin position="585"/>
        <end position="622"/>
    </location>
</feature>
<dbReference type="InterPro" id="IPR035993">
    <property type="entry name" value="Notch-like_dom_sf"/>
</dbReference>
<dbReference type="GO" id="GO:0001708">
    <property type="term" value="P:cell fate specification"/>
    <property type="evidence" value="ECO:0007669"/>
    <property type="project" value="UniProtKB-ARBA"/>
</dbReference>
<dbReference type="Pfam" id="PF07645">
    <property type="entry name" value="EGF_CA"/>
    <property type="match status" value="2"/>
</dbReference>
<evidence type="ECO:0000259" key="26">
    <source>
        <dbReference type="PROSITE" id="PS50026"/>
    </source>
</evidence>
<dbReference type="PANTHER" id="PTHR24033:SF232">
    <property type="entry name" value="LAMININ SUBUNIT GAMMA-2-RELATED"/>
    <property type="match status" value="1"/>
</dbReference>
<evidence type="ECO:0000256" key="1">
    <source>
        <dbReference type="ARBA" id="ARBA00004123"/>
    </source>
</evidence>
<evidence type="ECO:0000256" key="4">
    <source>
        <dbReference type="ARBA" id="ARBA00022473"/>
    </source>
</evidence>
<dbReference type="FunFam" id="2.10.25.10:FF:000031">
    <property type="entry name" value="neurogenic locus notch homolog protein 3"/>
    <property type="match status" value="1"/>
</dbReference>
<keyword evidence="18" id="KW-0804">Transcription</keyword>
<dbReference type="EMBL" id="CAJGYM010000004">
    <property type="protein sequence ID" value="CAD6186492.1"/>
    <property type="molecule type" value="Genomic_DNA"/>
</dbReference>
<evidence type="ECO:0000256" key="9">
    <source>
        <dbReference type="ARBA" id="ARBA00022737"/>
    </source>
</evidence>
<keyword evidence="14 21" id="KW-0040">ANK repeat</keyword>
<keyword evidence="12 24" id="KW-1133">Transmembrane helix</keyword>
<keyword evidence="29" id="KW-1185">Reference proteome</keyword>
<evidence type="ECO:0000256" key="18">
    <source>
        <dbReference type="ARBA" id="ARBA00023163"/>
    </source>
</evidence>
<organism evidence="28 29">
    <name type="scientific">Caenorhabditis auriculariae</name>
    <dbReference type="NCBI Taxonomy" id="2777116"/>
    <lineage>
        <taxon>Eukaryota</taxon>
        <taxon>Metazoa</taxon>
        <taxon>Ecdysozoa</taxon>
        <taxon>Nematoda</taxon>
        <taxon>Chromadorea</taxon>
        <taxon>Rhabditida</taxon>
        <taxon>Rhabditina</taxon>
        <taxon>Rhabditomorpha</taxon>
        <taxon>Rhabditoidea</taxon>
        <taxon>Rhabditidae</taxon>
        <taxon>Peloderinae</taxon>
        <taxon>Caenorhabditis</taxon>
    </lineage>
</organism>
<dbReference type="Pfam" id="PF00023">
    <property type="entry name" value="Ank"/>
    <property type="match status" value="1"/>
</dbReference>
<keyword evidence="5" id="KW-1003">Cell membrane</keyword>
<feature type="repeat" description="ANK" evidence="21">
    <location>
        <begin position="1202"/>
        <end position="1234"/>
    </location>
</feature>
<feature type="region of interest" description="Disordered" evidence="23">
    <location>
        <begin position="961"/>
        <end position="1022"/>
    </location>
</feature>
<dbReference type="Gene3D" id="1.25.40.20">
    <property type="entry name" value="Ankyrin repeat-containing domain"/>
    <property type="match status" value="1"/>
</dbReference>
<gene>
    <name evidence="28" type="ORF">CAUJ_LOCUS2411</name>
</gene>
<evidence type="ECO:0000256" key="15">
    <source>
        <dbReference type="ARBA" id="ARBA00023136"/>
    </source>
</evidence>
<evidence type="ECO:0000256" key="3">
    <source>
        <dbReference type="ARBA" id="ARBA00005847"/>
    </source>
</evidence>
<feature type="disulfide bond" evidence="22">
    <location>
        <begin position="345"/>
        <end position="354"/>
    </location>
</feature>
<dbReference type="Gene3D" id="3.30.70.3310">
    <property type="match status" value="1"/>
</dbReference>
<evidence type="ECO:0000256" key="14">
    <source>
        <dbReference type="ARBA" id="ARBA00023043"/>
    </source>
</evidence>
<feature type="transmembrane region" description="Helical" evidence="24">
    <location>
        <begin position="917"/>
        <end position="939"/>
    </location>
</feature>
<dbReference type="GO" id="GO:0040024">
    <property type="term" value="P:dauer larval development"/>
    <property type="evidence" value="ECO:0007669"/>
    <property type="project" value="UniProtKB-ARBA"/>
</dbReference>
<feature type="compositionally biased region" description="Basic and acidic residues" evidence="23">
    <location>
        <begin position="994"/>
        <end position="1003"/>
    </location>
</feature>
<evidence type="ECO:0000256" key="12">
    <source>
        <dbReference type="ARBA" id="ARBA00022989"/>
    </source>
</evidence>
<dbReference type="SMART" id="SM00248">
    <property type="entry name" value="ANK"/>
    <property type="match status" value="5"/>
</dbReference>
<feature type="domain" description="EGF-like" evidence="26">
    <location>
        <begin position="207"/>
        <end position="242"/>
    </location>
</feature>
<dbReference type="PANTHER" id="PTHR24033">
    <property type="entry name" value="EGF-LIKE DOMAIN-CONTAINING PROTEIN"/>
    <property type="match status" value="1"/>
</dbReference>
<dbReference type="FunFam" id="2.10.25.10:FF:000173">
    <property type="entry name" value="Neurogenic locus notch protein 2"/>
    <property type="match status" value="1"/>
</dbReference>
<dbReference type="PRINTS" id="PR01983">
    <property type="entry name" value="NOTCH"/>
</dbReference>
<dbReference type="SMART" id="SM01338">
    <property type="entry name" value="NOD"/>
    <property type="match status" value="1"/>
</dbReference>
<feature type="domain" description="EGF-like" evidence="26">
    <location>
        <begin position="244"/>
        <end position="280"/>
    </location>
</feature>
<dbReference type="Proteomes" id="UP000835052">
    <property type="component" value="Unassembled WGS sequence"/>
</dbReference>
<keyword evidence="15 24" id="KW-0472">Membrane</keyword>
<evidence type="ECO:0000256" key="24">
    <source>
        <dbReference type="SAM" id="Phobius"/>
    </source>
</evidence>
<evidence type="ECO:0000256" key="19">
    <source>
        <dbReference type="ARBA" id="ARBA00023180"/>
    </source>
</evidence>
<dbReference type="PROSITE" id="PS50026">
    <property type="entry name" value="EGF_3"/>
    <property type="match status" value="11"/>
</dbReference>
<dbReference type="InterPro" id="IPR009030">
    <property type="entry name" value="Growth_fac_rcpt_cys_sf"/>
</dbReference>
<feature type="signal peptide" evidence="25">
    <location>
        <begin position="1"/>
        <end position="16"/>
    </location>
</feature>
<dbReference type="SUPFAM" id="SSF57184">
    <property type="entry name" value="Growth factor receptor domain"/>
    <property type="match status" value="1"/>
</dbReference>
<evidence type="ECO:0000313" key="28">
    <source>
        <dbReference type="EMBL" id="CAD6186492.1"/>
    </source>
</evidence>
<dbReference type="InterPro" id="IPR000152">
    <property type="entry name" value="EGF-type_Asp/Asn_hydroxyl_site"/>
</dbReference>
<keyword evidence="16 22" id="KW-1015">Disulfide bond</keyword>
<dbReference type="OrthoDB" id="283575at2759"/>
<reference evidence="28" key="1">
    <citation type="submission" date="2020-10" db="EMBL/GenBank/DDBJ databases">
        <authorList>
            <person name="Kikuchi T."/>
        </authorList>
    </citation>
    <scope>NUCLEOTIDE SEQUENCE</scope>
    <source>
        <strain evidence="28">NKZ352</strain>
    </source>
</reference>
<dbReference type="Pfam" id="PF00066">
    <property type="entry name" value="Notch"/>
    <property type="match status" value="3"/>
</dbReference>
<feature type="domain" description="EGF-like" evidence="26">
    <location>
        <begin position="318"/>
        <end position="355"/>
    </location>
</feature>
<evidence type="ECO:0000256" key="23">
    <source>
        <dbReference type="SAM" id="MobiDB-lite"/>
    </source>
</evidence>
<dbReference type="PROSITE" id="PS50088">
    <property type="entry name" value="ANK_REPEAT"/>
    <property type="match status" value="3"/>
</dbReference>
<feature type="domain" description="EGF-like" evidence="26">
    <location>
        <begin position="282"/>
        <end position="315"/>
    </location>
</feature>
<dbReference type="InterPro" id="IPR002110">
    <property type="entry name" value="Ankyrin_rpt"/>
</dbReference>
<dbReference type="GO" id="GO:0090575">
    <property type="term" value="C:RNA polymerase II transcription regulator complex"/>
    <property type="evidence" value="ECO:0007669"/>
    <property type="project" value="UniProtKB-ARBA"/>
</dbReference>
<evidence type="ECO:0000256" key="10">
    <source>
        <dbReference type="ARBA" id="ARBA00022782"/>
    </source>
</evidence>
<feature type="disulfide bond" evidence="22">
    <location>
        <begin position="572"/>
        <end position="581"/>
    </location>
</feature>
<feature type="domain" description="EGF-like" evidence="26">
    <location>
        <begin position="546"/>
        <end position="582"/>
    </location>
</feature>
<dbReference type="Pfam" id="PF06816">
    <property type="entry name" value="NOD"/>
    <property type="match status" value="1"/>
</dbReference>
<evidence type="ECO:0000313" key="29">
    <source>
        <dbReference type="Proteomes" id="UP000835052"/>
    </source>
</evidence>
<comment type="caution">
    <text evidence="28">The sequence shown here is derived from an EMBL/GenBank/DDBJ whole genome shotgun (WGS) entry which is preliminary data.</text>
</comment>
<dbReference type="Pfam" id="PF00008">
    <property type="entry name" value="EGF"/>
    <property type="match status" value="4"/>
</dbReference>
<keyword evidence="19" id="KW-0325">Glycoprotein</keyword>
<feature type="repeat" description="ANK" evidence="21">
    <location>
        <begin position="1090"/>
        <end position="1122"/>
    </location>
</feature>
<evidence type="ECO:0000256" key="5">
    <source>
        <dbReference type="ARBA" id="ARBA00022475"/>
    </source>
</evidence>
<keyword evidence="11" id="KW-0914">Notch signaling pathway</keyword>
<protein>
    <submittedName>
        <fullName evidence="28">Uncharacterized protein</fullName>
    </submittedName>
</protein>
<feature type="domain" description="LNR" evidence="27">
    <location>
        <begin position="677"/>
        <end position="713"/>
    </location>
</feature>
<evidence type="ECO:0000256" key="22">
    <source>
        <dbReference type="PROSITE-ProRule" id="PRU00076"/>
    </source>
</evidence>
<dbReference type="Gene3D" id="2.10.25.10">
    <property type="entry name" value="Laminin"/>
    <property type="match status" value="10"/>
</dbReference>
<feature type="compositionally biased region" description="Basic and acidic residues" evidence="23">
    <location>
        <begin position="818"/>
        <end position="829"/>
    </location>
</feature>
<dbReference type="CDD" id="cd00054">
    <property type="entry name" value="EGF_CA"/>
    <property type="match status" value="7"/>
</dbReference>
<feature type="disulfide bond" evidence="22">
    <location>
        <begin position="152"/>
        <end position="162"/>
    </location>
</feature>
<name>A0A8S1GUM8_9PELO</name>
<keyword evidence="4" id="KW-0217">Developmental protein</keyword>
<dbReference type="InterPro" id="IPR001881">
    <property type="entry name" value="EGF-like_Ca-bd_dom"/>
</dbReference>
<dbReference type="InterPro" id="IPR010660">
    <property type="entry name" value="Notch_NOD_dom"/>
</dbReference>
<feature type="chain" id="PRO_5035934019" evidence="25">
    <location>
        <begin position="17"/>
        <end position="1441"/>
    </location>
</feature>
<dbReference type="FunFam" id="3.30.300.320:FF:000001">
    <property type="entry name" value="Neurogenic locus notch 1"/>
    <property type="match status" value="1"/>
</dbReference>
<dbReference type="InterPro" id="IPR013032">
    <property type="entry name" value="EGF-like_CS"/>
</dbReference>
<feature type="disulfide bond" evidence="22">
    <location>
        <begin position="232"/>
        <end position="241"/>
    </location>
</feature>
<feature type="domain" description="EGF-like" evidence="26">
    <location>
        <begin position="357"/>
        <end position="395"/>
    </location>
</feature>
<dbReference type="InterPro" id="IPR049883">
    <property type="entry name" value="NOTCH1_EGF-like"/>
</dbReference>
<feature type="domain" description="EGF-like" evidence="26">
    <location>
        <begin position="148"/>
        <end position="183"/>
    </location>
</feature>
<evidence type="ECO:0000256" key="7">
    <source>
        <dbReference type="ARBA" id="ARBA00022692"/>
    </source>
</evidence>
<proteinExistence type="inferred from homology"/>
<feature type="disulfide bond" evidence="22">
    <location>
        <begin position="173"/>
        <end position="182"/>
    </location>
</feature>
<dbReference type="SMART" id="SM00181">
    <property type="entry name" value="EGF"/>
    <property type="match status" value="13"/>
</dbReference>
<feature type="disulfide bond" evidence="22">
    <location>
        <begin position="270"/>
        <end position="279"/>
    </location>
</feature>
<dbReference type="Gene3D" id="3.30.300.320">
    <property type="match status" value="1"/>
</dbReference>
<feature type="region of interest" description="Disordered" evidence="23">
    <location>
        <begin position="1321"/>
        <end position="1341"/>
    </location>
</feature>
<evidence type="ECO:0000256" key="8">
    <source>
        <dbReference type="ARBA" id="ARBA00022729"/>
    </source>
</evidence>
<dbReference type="PROSITE" id="PS50258">
    <property type="entry name" value="LNR"/>
    <property type="match status" value="2"/>
</dbReference>
<keyword evidence="6 22" id="KW-0245">EGF-like domain</keyword>
<evidence type="ECO:0000256" key="11">
    <source>
        <dbReference type="ARBA" id="ARBA00022976"/>
    </source>
</evidence>
<dbReference type="GO" id="GO:0005886">
    <property type="term" value="C:plasma membrane"/>
    <property type="evidence" value="ECO:0007669"/>
    <property type="project" value="UniProtKB-SubCell"/>
</dbReference>
<dbReference type="FunFam" id="2.10.25.10:FF:000080">
    <property type="entry name" value="Neurogenic locus notch 1"/>
    <property type="match status" value="1"/>
</dbReference>
<dbReference type="GO" id="GO:0007219">
    <property type="term" value="P:Notch signaling pathway"/>
    <property type="evidence" value="ECO:0007669"/>
    <property type="project" value="UniProtKB-KW"/>
</dbReference>
<dbReference type="SMART" id="SM00179">
    <property type="entry name" value="EGF_CA"/>
    <property type="match status" value="8"/>
</dbReference>
<dbReference type="SUPFAM" id="SSF90193">
    <property type="entry name" value="Notch domain"/>
    <property type="match status" value="2"/>
</dbReference>
<evidence type="ECO:0000256" key="20">
    <source>
        <dbReference type="ARBA" id="ARBA00023242"/>
    </source>
</evidence>
<evidence type="ECO:0000256" key="17">
    <source>
        <dbReference type="ARBA" id="ARBA00023159"/>
    </source>
</evidence>
<evidence type="ECO:0000256" key="13">
    <source>
        <dbReference type="ARBA" id="ARBA00023015"/>
    </source>
</evidence>
<dbReference type="SUPFAM" id="SSF48403">
    <property type="entry name" value="Ankyrin repeat"/>
    <property type="match status" value="1"/>
</dbReference>
<dbReference type="PROSITE" id="PS01186">
    <property type="entry name" value="EGF_2"/>
    <property type="match status" value="7"/>
</dbReference>
<evidence type="ECO:0000256" key="6">
    <source>
        <dbReference type="ARBA" id="ARBA00022536"/>
    </source>
</evidence>
<evidence type="ECO:0000256" key="25">
    <source>
        <dbReference type="SAM" id="SignalP"/>
    </source>
</evidence>
<feature type="domain" description="EGF-like" evidence="26">
    <location>
        <begin position="397"/>
        <end position="439"/>
    </location>
</feature>
<feature type="domain" description="EGF-like" evidence="26">
    <location>
        <begin position="502"/>
        <end position="541"/>
    </location>
</feature>
<dbReference type="PRINTS" id="PR01452">
    <property type="entry name" value="LNOTCHREPEAT"/>
</dbReference>
<sequence>MQRYFLLALLTTSVGAVRFLEGFCQDYSCVNGKCHPGPSTNTSHPTFWCECSKETYGERCEEVCDKNCAAGQKCVFDAFGHQLCCPGCPDENSPAIPGCPNEFREVSCEKATSCLPKQCFNGGICQRGWKSSGCFCPGGFSGDQCQFDVNECLYMNCNNGTCLNKFGSYECMCNDGFTGPHCIQRGEVLKKASPLKAFHNIACVKKDGNRTRLPCQNGGYCRRRNKVSSCVCPPGFQGDICEKDVDECLDSPCSPFSTCHNTFGSFNCECLPGFRGKFCETNIDECPGNKCTNGATCLDGINGYSCQCLNGTSGKYCELDACSGNPCVNGGRCEVTSDHGYTCSCEKGFKGVHCEIDINECEEDGIECYRGGTCVDLPGGWRCDCPEGVTGLRCDIDGDPCRENNVVCLHDGTCHNGDGISRDPICVCKQGSFIGPRCNIACEKGLGGDACELPLHTAFCGQGKGERSCQNGGKCVDGFCECPITHVGNLCELHRRELRGRFDITCLDEPCLNNGTCIDFKHNALNFACSCPEGFTGHVCGDLIVEKDPCRRNPCQNEANCMNSHFGAICACKPGYTGKRCELRESFNCTVNPCLNSGKCLEDGDGFNRCVCPEDFEGVFCEIDKRRSFNRNDSELCKNNGCGKRSSDGVCDLECNSAACFFDHGDCSARRDPYELCPDRDFCSKAFDNGICDERCNNEDCLYDGNDCSPKVNRCPPVVELYCAERYADGRCDSECNLDECGFDGGDCDEPSPKEKKLQGVRVDFLVEPQNFRRNSSVFLMRMSSALRFPVAIQKDKEGPLLFEWSAKNGTTTLGERIASEEKSPESNRREKRRAVAQQKNGVAAWLEVDVGRAISESPSGCVKKDRSSCPFNDARSVANFVSANVANKGGVEAFGMPVYEVMVAPREPSNVFASSWLFFVLLAALAVGLAGVVVSGASRTWIRRDRKRHLISAPVWVPPLEEHAPEGPRSSKRAKGKSQSNGSKNKEAASLITKEKKPKESNRQSSSENIDLPMKTPKSPPKILVEAEGSGPITVEMTKENVNEADERWKACVLHWLAGNVKGKPEERIVKEAEEAIRAGANLNAQDSAGNTPLLVAVRARRLRLVVVLLKAGANPRIFNDSERGVLHEAAANLDLDMMRILLMSRRVHSEINEICHLAMTPLMEVARKDFIGTELADLLISYGAEVNFDGRNRKESSIYTGRTALHVAALNGNVSMAAFLVNRGADFDAIDDYNNSPLMLAAKEGHLEVVRLLLHSGASPNLEDYMDRTAKQLSEINKHEDVNELLGNLVVLQRPMERMALPKKYPNTGHKSVRALKRKKATHGVQTSPVPAKMTSPTPEVFIPDSTPMNSLMAPNSPSFNPPPAEIFYSSSSESSGSLHSTRVCSPNFVPNEPLSFFSEAIESLEWGQDAYGHCFQDSPADSPFFMDPLQSVNNPHTY</sequence>
<evidence type="ECO:0000259" key="27">
    <source>
        <dbReference type="PROSITE" id="PS50258"/>
    </source>
</evidence>
<dbReference type="PROSITE" id="PS50297">
    <property type="entry name" value="ANK_REP_REGION"/>
    <property type="match status" value="3"/>
</dbReference>
<dbReference type="PRINTS" id="PR01415">
    <property type="entry name" value="ANKYRIN"/>
</dbReference>
<dbReference type="GO" id="GO:0061629">
    <property type="term" value="F:RNA polymerase II-specific DNA-binding transcription factor binding"/>
    <property type="evidence" value="ECO:0007669"/>
    <property type="project" value="UniProtKB-ARBA"/>
</dbReference>
<keyword evidence="8 25" id="KW-0732">Signal</keyword>
<comment type="subcellular location">
    <subcellularLocation>
        <location evidence="2">Cell membrane</location>
        <topology evidence="2">Single-pass type I membrane protein</topology>
    </subcellularLocation>
    <subcellularLocation>
        <location evidence="1">Nucleus</location>
    </subcellularLocation>
</comment>
<dbReference type="InterPro" id="IPR000742">
    <property type="entry name" value="EGF"/>
</dbReference>
<dbReference type="InterPro" id="IPR036770">
    <property type="entry name" value="Ankyrin_rpt-contain_sf"/>
</dbReference>
<keyword evidence="7 24" id="KW-0812">Transmembrane</keyword>
<dbReference type="GO" id="GO:0022611">
    <property type="term" value="P:dormancy process"/>
    <property type="evidence" value="ECO:0007669"/>
    <property type="project" value="UniProtKB-ARBA"/>
</dbReference>
<keyword evidence="17" id="KW-0010">Activator</keyword>
<accession>A0A8S1GUM8</accession>
<dbReference type="Pfam" id="PF12796">
    <property type="entry name" value="Ank_2"/>
    <property type="match status" value="1"/>
</dbReference>
<dbReference type="PROSITE" id="PS00010">
    <property type="entry name" value="ASX_HYDROXYL"/>
    <property type="match status" value="2"/>
</dbReference>
<dbReference type="InterPro" id="IPR000800">
    <property type="entry name" value="Notch_dom"/>
</dbReference>
<feature type="disulfide bond" evidence="22">
    <location>
        <begin position="531"/>
        <end position="540"/>
    </location>
</feature>
<feature type="region of interest" description="Disordered" evidence="23">
    <location>
        <begin position="814"/>
        <end position="833"/>
    </location>
</feature>
<feature type="disulfide bond" evidence="22">
    <location>
        <begin position="612"/>
        <end position="621"/>
    </location>
</feature>
<evidence type="ECO:0000256" key="16">
    <source>
        <dbReference type="ARBA" id="ARBA00023157"/>
    </source>
</evidence>
<dbReference type="PROSITE" id="PS01187">
    <property type="entry name" value="EGF_CA"/>
    <property type="match status" value="1"/>
</dbReference>
<dbReference type="Pfam" id="PF12661">
    <property type="entry name" value="hEGF"/>
    <property type="match status" value="1"/>
</dbReference>
<dbReference type="PROSITE" id="PS00022">
    <property type="entry name" value="EGF_1"/>
    <property type="match status" value="10"/>
</dbReference>
<dbReference type="SMART" id="SM00004">
    <property type="entry name" value="NL"/>
    <property type="match status" value="3"/>
</dbReference>
<comment type="similarity">
    <text evidence="3">Belongs to the NOTCH family.</text>
</comment>
<keyword evidence="20" id="KW-0539">Nucleus</keyword>
<dbReference type="InterPro" id="IPR051830">
    <property type="entry name" value="NOTCH_homolog"/>
</dbReference>
<feature type="repeat" description="ANK" evidence="21">
    <location>
        <begin position="1235"/>
        <end position="1267"/>
    </location>
</feature>
<dbReference type="InterPro" id="IPR018097">
    <property type="entry name" value="EGF_Ca-bd_CS"/>
</dbReference>
<keyword evidence="13" id="KW-0805">Transcription regulation</keyword>